<dbReference type="GO" id="GO:0015031">
    <property type="term" value="P:protein transport"/>
    <property type="evidence" value="ECO:0007669"/>
    <property type="project" value="UniProtKB-KW"/>
</dbReference>
<keyword evidence="5" id="KW-0653">Protein transport</keyword>
<evidence type="ECO:0000256" key="2">
    <source>
        <dbReference type="ARBA" id="ARBA00011056"/>
    </source>
</evidence>
<dbReference type="GO" id="GO:0005543">
    <property type="term" value="F:phospholipid binding"/>
    <property type="evidence" value="ECO:0007669"/>
    <property type="project" value="TreeGrafter"/>
</dbReference>
<dbReference type="PANTHER" id="PTHR12960">
    <property type="entry name" value="GLE-1-RELATED"/>
    <property type="match status" value="1"/>
</dbReference>
<evidence type="ECO:0000256" key="12">
    <source>
        <dbReference type="ARBA" id="ARBA00030897"/>
    </source>
</evidence>
<keyword evidence="4" id="KW-0509">mRNA transport</keyword>
<evidence type="ECO:0000256" key="3">
    <source>
        <dbReference type="ARBA" id="ARBA00022448"/>
    </source>
</evidence>
<keyword evidence="13" id="KW-0175">Coiled coil</keyword>
<evidence type="ECO:0000256" key="4">
    <source>
        <dbReference type="ARBA" id="ARBA00022816"/>
    </source>
</evidence>
<accession>A0A6A7G0C5</accession>
<dbReference type="EMBL" id="IACT01005109">
    <property type="protein sequence ID" value="LAC24276.1"/>
    <property type="molecule type" value="mRNA"/>
</dbReference>
<keyword evidence="7" id="KW-0906">Nuclear pore complex</keyword>
<keyword evidence="3" id="KW-0813">Transport</keyword>
<dbReference type="Gene3D" id="1.25.40.510">
    <property type="entry name" value="GLE1-like"/>
    <property type="match status" value="1"/>
</dbReference>
<dbReference type="GO" id="GO:0016973">
    <property type="term" value="P:poly(A)+ mRNA export from nucleus"/>
    <property type="evidence" value="ECO:0007669"/>
    <property type="project" value="InterPro"/>
</dbReference>
<name>A0A6A7G0C5_9CRUS</name>
<dbReference type="AlphaFoldDB" id="A0A6A7G0C5"/>
<dbReference type="PANTHER" id="PTHR12960:SF0">
    <property type="entry name" value="MRNA EXPORT FACTOR GLE1"/>
    <property type="match status" value="1"/>
</dbReference>
<sequence>MSFAVGVVEPIHYKNHDPTALDSVLEALRGTSKGRLPYPEPLLGSSSSDEVCDSKYIGDLSHITLSQNFSNEVSFSENYNNIETSIFANEGTDHMRDLQKQFKLNHNFETKDFESVRFDELDSKCDYSQECIDTFRVSKWSSYRSPIKSPTLNYGEADDPYTTTAVADDDDGDDAAVATNTVDVKPYRDMELLLAHMQIDMSVSTVLARIQQYQAAYVARVADIHAHTVAELKSCIEASNKQVEEQRINQQLLDNKVHSVIAHHTDTLVVSKAQEAADRKNNLLSELCQQQQQEEEQQQQRQAAELLQQQQDQLKQTEHQGLLNGLKESYSQFSAALDQVLREVGECDGLELRPETSSSLNETLQLSTEVLRSAEHQQQPQLIQDTTNRLHQGITVLNYVKGIIDTKKTQVDLSSSTTTAANSTESATTETGSVPLSLARDNPSTDASLAEALENFKKLSEIHKSVSDISQKLASQNNEMRTQLSRAMSIVNQFNNDSDASNRQKLHQLINLVSGQLCEAGGVQVSTGADKQSPAAMFVREQLSSKLIALAHDKQVNSQAVYSSLMLRLWQVDPLIQHLCLYHLYKTCPYLVPCLPFREDYGSEEEYHRALGYRHKDGEKREPLDSYIKRMGSAAQLYGRLVSVQMPNSPLGEQHSWNLLSRLLVLPVQSAVTCSVLHGFFSTAGAMMGKTYGQQFRKLMVLIQEKFLPLLQEVTKEGGEADLASIKTLLENYCQTGTVPPPIEGYRALL</sequence>
<reference evidence="15" key="1">
    <citation type="submission" date="2017-11" db="EMBL/GenBank/DDBJ databases">
        <title>The sensing device of the deep-sea amphipod.</title>
        <authorList>
            <person name="Kobayashi H."/>
            <person name="Nagahama T."/>
            <person name="Arai W."/>
            <person name="Sasagawa Y."/>
            <person name="Umeda M."/>
            <person name="Hayashi T."/>
            <person name="Nikaido I."/>
            <person name="Watanabe H."/>
            <person name="Oguri K."/>
            <person name="Kitazato H."/>
            <person name="Fujioka K."/>
            <person name="Kido Y."/>
            <person name="Takami H."/>
        </authorList>
    </citation>
    <scope>NUCLEOTIDE SEQUENCE</scope>
    <source>
        <tissue evidence="15">Whole body</tissue>
    </source>
</reference>
<feature type="coiled-coil region" evidence="13">
    <location>
        <begin position="270"/>
        <end position="320"/>
    </location>
</feature>
<evidence type="ECO:0000256" key="13">
    <source>
        <dbReference type="SAM" id="Coils"/>
    </source>
</evidence>
<evidence type="ECO:0000256" key="14">
    <source>
        <dbReference type="SAM" id="MobiDB-lite"/>
    </source>
</evidence>
<evidence type="ECO:0000256" key="11">
    <source>
        <dbReference type="ARBA" id="ARBA00029983"/>
    </source>
</evidence>
<protein>
    <recommendedName>
        <fullName evidence="10">mRNA export factor GLE1</fullName>
    </recommendedName>
    <alternativeName>
        <fullName evidence="12">GLE1 RNA export mediator</fullName>
    </alternativeName>
    <alternativeName>
        <fullName evidence="11">Nucleoporin GLE1</fullName>
    </alternativeName>
</protein>
<dbReference type="Pfam" id="PF07817">
    <property type="entry name" value="GLE1"/>
    <property type="match status" value="1"/>
</dbReference>
<organism evidence="15">
    <name type="scientific">Hirondellea gigas</name>
    <dbReference type="NCBI Taxonomy" id="1518452"/>
    <lineage>
        <taxon>Eukaryota</taxon>
        <taxon>Metazoa</taxon>
        <taxon>Ecdysozoa</taxon>
        <taxon>Arthropoda</taxon>
        <taxon>Crustacea</taxon>
        <taxon>Multicrustacea</taxon>
        <taxon>Malacostraca</taxon>
        <taxon>Eumalacostraca</taxon>
        <taxon>Peracarida</taxon>
        <taxon>Amphipoda</taxon>
        <taxon>Amphilochidea</taxon>
        <taxon>Lysianassida</taxon>
        <taxon>Lysianassidira</taxon>
        <taxon>Lysianassoidea</taxon>
        <taxon>Lysianassidae</taxon>
        <taxon>Hirondellea</taxon>
    </lineage>
</organism>
<dbReference type="GO" id="GO:0044614">
    <property type="term" value="C:nuclear pore cytoplasmic filaments"/>
    <property type="evidence" value="ECO:0007669"/>
    <property type="project" value="TreeGrafter"/>
</dbReference>
<evidence type="ECO:0000256" key="6">
    <source>
        <dbReference type="ARBA" id="ARBA00023010"/>
    </source>
</evidence>
<evidence type="ECO:0000313" key="15">
    <source>
        <dbReference type="EMBL" id="LAC24276.1"/>
    </source>
</evidence>
<keyword evidence="8" id="KW-0539">Nucleus</keyword>
<evidence type="ECO:0000256" key="1">
    <source>
        <dbReference type="ARBA" id="ARBA00004567"/>
    </source>
</evidence>
<feature type="region of interest" description="Disordered" evidence="14">
    <location>
        <begin position="411"/>
        <end position="443"/>
    </location>
</feature>
<comment type="subcellular location">
    <subcellularLocation>
        <location evidence="1">Nucleus</location>
        <location evidence="1">Nuclear pore complex</location>
    </subcellularLocation>
</comment>
<evidence type="ECO:0000256" key="8">
    <source>
        <dbReference type="ARBA" id="ARBA00023242"/>
    </source>
</evidence>
<evidence type="ECO:0000256" key="5">
    <source>
        <dbReference type="ARBA" id="ARBA00022927"/>
    </source>
</evidence>
<evidence type="ECO:0000256" key="7">
    <source>
        <dbReference type="ARBA" id="ARBA00023132"/>
    </source>
</evidence>
<evidence type="ECO:0000256" key="10">
    <source>
        <dbReference type="ARBA" id="ARBA00026227"/>
    </source>
</evidence>
<dbReference type="InterPro" id="IPR038506">
    <property type="entry name" value="GLE1-like_sf"/>
</dbReference>
<evidence type="ECO:0000256" key="9">
    <source>
        <dbReference type="ARBA" id="ARBA00024680"/>
    </source>
</evidence>
<comment type="function">
    <text evidence="9">Required for the export of mRNAs containing poly(A) tails from the nucleus into the cytoplasm. May be involved in the terminal step of the mRNA transport through the nuclear pore complex (NPC).</text>
</comment>
<feature type="compositionally biased region" description="Low complexity" evidence="14">
    <location>
        <begin position="414"/>
        <end position="431"/>
    </location>
</feature>
<keyword evidence="6" id="KW-0811">Translocation</keyword>
<dbReference type="InterPro" id="IPR012476">
    <property type="entry name" value="GLE1"/>
</dbReference>
<proteinExistence type="evidence at transcript level"/>
<dbReference type="GO" id="GO:0000822">
    <property type="term" value="F:inositol hexakisphosphate binding"/>
    <property type="evidence" value="ECO:0007669"/>
    <property type="project" value="TreeGrafter"/>
</dbReference>
<comment type="similarity">
    <text evidence="2">Belongs to the GLE1 family.</text>
</comment>
<dbReference type="GO" id="GO:0005737">
    <property type="term" value="C:cytoplasm"/>
    <property type="evidence" value="ECO:0007669"/>
    <property type="project" value="TreeGrafter"/>
</dbReference>
<dbReference type="GO" id="GO:0031369">
    <property type="term" value="F:translation initiation factor binding"/>
    <property type="evidence" value="ECO:0007669"/>
    <property type="project" value="TreeGrafter"/>
</dbReference>